<proteinExistence type="inferred from homology"/>
<keyword evidence="8" id="KW-0251">Elongation factor</keyword>
<comment type="caution">
    <text evidence="8">The sequence shown here is derived from an EMBL/GenBank/DDBJ whole genome shotgun (WGS) entry which is preliminary data.</text>
</comment>
<organism evidence="8 9">
    <name type="scientific">Pigmentiphaga soli</name>
    <dbReference type="NCBI Taxonomy" id="1007095"/>
    <lineage>
        <taxon>Bacteria</taxon>
        <taxon>Pseudomonadati</taxon>
        <taxon>Pseudomonadota</taxon>
        <taxon>Betaproteobacteria</taxon>
        <taxon>Burkholderiales</taxon>
        <taxon>Alcaligenaceae</taxon>
        <taxon>Pigmentiphaga</taxon>
    </lineage>
</organism>
<evidence type="ECO:0000256" key="4">
    <source>
        <dbReference type="ARBA" id="ARBA00024346"/>
    </source>
</evidence>
<dbReference type="InterPro" id="IPR016633">
    <property type="entry name" value="EarP"/>
</dbReference>
<name>A0ABP8H9J8_9BURK</name>
<protein>
    <recommendedName>
        <fullName evidence="5">Protein-arginine rhamnosyltransferase</fullName>
    </recommendedName>
    <alternativeName>
        <fullName evidence="6">EF-P arginine rhamnosyltransferase</fullName>
    </alternativeName>
</protein>
<evidence type="ECO:0000256" key="3">
    <source>
        <dbReference type="ARBA" id="ARBA00024303"/>
    </source>
</evidence>
<sequence length="365" mass="40651">MIHADLFCRIIDNYGDIGVCWRLARQMAAEHGWAMRLWVDDLAVFARLEPRLDPGAARQAVGGIEVVHWTQPAPDLAPADVVIEAFACDPPPAYVHRMQDSLRRPAWINLEYLSAEPWIDNCHALPSPQPSGLVKYFFFPGFTEGSGGLIRERGLTAARDALQAGPAARAAWLRETGIEPRDDRLVTLFCYPDASASVLADVLAQDERPSTLAVAHGVAPYLRAGERGALRIARLPFLSQPGYDRLLWCADLNFVRGEDSFVRAQWAARPMVWHIYPQAQAAHIDKLHAWLAREPAPLAGRELNAAWNGETGRDGLAQRLRAALAPAAWQDWRRHARAWSDRLAAQDDLAARLAAFCRTLRESRP</sequence>
<reference evidence="9" key="1">
    <citation type="journal article" date="2019" name="Int. J. Syst. Evol. Microbiol.">
        <title>The Global Catalogue of Microorganisms (GCM) 10K type strain sequencing project: providing services to taxonomists for standard genome sequencing and annotation.</title>
        <authorList>
            <consortium name="The Broad Institute Genomics Platform"/>
            <consortium name="The Broad Institute Genome Sequencing Center for Infectious Disease"/>
            <person name="Wu L."/>
            <person name="Ma J."/>
        </authorList>
    </citation>
    <scope>NUCLEOTIDE SEQUENCE [LARGE SCALE GENOMIC DNA]</scope>
    <source>
        <strain evidence="9">JCM 17666</strain>
    </source>
</reference>
<comment type="similarity">
    <text evidence="4">Belongs to the glycosyltransferase 104 family.</text>
</comment>
<dbReference type="GO" id="GO:0003746">
    <property type="term" value="F:translation elongation factor activity"/>
    <property type="evidence" value="ECO:0007669"/>
    <property type="project" value="UniProtKB-KW"/>
</dbReference>
<evidence type="ECO:0000256" key="1">
    <source>
        <dbReference type="ARBA" id="ARBA00022676"/>
    </source>
</evidence>
<dbReference type="NCBIfam" id="TIGR03837">
    <property type="entry name" value="efp_Arg_rhamno"/>
    <property type="match status" value="1"/>
</dbReference>
<accession>A0ABP8H9J8</accession>
<dbReference type="PIRSF" id="PIRSF015557">
    <property type="entry name" value="UCP015557"/>
    <property type="match status" value="1"/>
</dbReference>
<evidence type="ECO:0000256" key="5">
    <source>
        <dbReference type="ARBA" id="ARBA00024416"/>
    </source>
</evidence>
<keyword evidence="8" id="KW-0648">Protein biosynthesis</keyword>
<evidence type="ECO:0000313" key="8">
    <source>
        <dbReference type="EMBL" id="GAA4336280.1"/>
    </source>
</evidence>
<gene>
    <name evidence="8" type="primary">earP</name>
    <name evidence="8" type="ORF">GCM10023144_30470</name>
</gene>
<keyword evidence="9" id="KW-1185">Reference proteome</keyword>
<evidence type="ECO:0000313" key="9">
    <source>
        <dbReference type="Proteomes" id="UP001501671"/>
    </source>
</evidence>
<evidence type="ECO:0000256" key="6">
    <source>
        <dbReference type="ARBA" id="ARBA00030025"/>
    </source>
</evidence>
<evidence type="ECO:0000256" key="2">
    <source>
        <dbReference type="ARBA" id="ARBA00022679"/>
    </source>
</evidence>
<comment type="function">
    <text evidence="3">Protein-arginine rhamnosyltransferase that catalyzes the transfer of a single rhamnose to elongation factor P (EF-P) on 'Lys-32', a modification required for EF-P-dependent rescue of polyproline stalled ribosomes.</text>
</comment>
<comment type="catalytic activity">
    <reaction evidence="7">
        <text>dTDP-beta-L-rhamnose + L-arginyl-[protein] = N(omega)-(alpha-L-rhamnosyl)-L-arginyl-[protein] + dTDP + H(+)</text>
        <dbReference type="Rhea" id="RHEA:66692"/>
        <dbReference type="Rhea" id="RHEA-COMP:10532"/>
        <dbReference type="Rhea" id="RHEA-COMP:17096"/>
        <dbReference type="ChEBI" id="CHEBI:15378"/>
        <dbReference type="ChEBI" id="CHEBI:29965"/>
        <dbReference type="ChEBI" id="CHEBI:57510"/>
        <dbReference type="ChEBI" id="CHEBI:58369"/>
        <dbReference type="ChEBI" id="CHEBI:167445"/>
    </reaction>
    <physiologicalReaction direction="left-to-right" evidence="7">
        <dbReference type="Rhea" id="RHEA:66693"/>
    </physiologicalReaction>
</comment>
<dbReference type="Proteomes" id="UP001501671">
    <property type="component" value="Unassembled WGS sequence"/>
</dbReference>
<dbReference type="EMBL" id="BAABFO010000014">
    <property type="protein sequence ID" value="GAA4336280.1"/>
    <property type="molecule type" value="Genomic_DNA"/>
</dbReference>
<keyword evidence="1" id="KW-0328">Glycosyltransferase</keyword>
<keyword evidence="2" id="KW-0808">Transferase</keyword>
<evidence type="ECO:0000256" key="7">
    <source>
        <dbReference type="ARBA" id="ARBA00048472"/>
    </source>
</evidence>
<dbReference type="Pfam" id="PF10093">
    <property type="entry name" value="EarP"/>
    <property type="match status" value="1"/>
</dbReference>